<dbReference type="InterPro" id="IPR000719">
    <property type="entry name" value="Prot_kinase_dom"/>
</dbReference>
<keyword evidence="2" id="KW-0723">Serine/threonine-protein kinase</keyword>
<organism evidence="11 12">
    <name type="scientific">Cannabis sativa</name>
    <name type="common">Hemp</name>
    <name type="synonym">Marijuana</name>
    <dbReference type="NCBI Taxonomy" id="3483"/>
    <lineage>
        <taxon>Eukaryota</taxon>
        <taxon>Viridiplantae</taxon>
        <taxon>Streptophyta</taxon>
        <taxon>Embryophyta</taxon>
        <taxon>Tracheophyta</taxon>
        <taxon>Spermatophyta</taxon>
        <taxon>Magnoliopsida</taxon>
        <taxon>eudicotyledons</taxon>
        <taxon>Gunneridae</taxon>
        <taxon>Pentapetalae</taxon>
        <taxon>rosids</taxon>
        <taxon>fabids</taxon>
        <taxon>Rosales</taxon>
        <taxon>Cannabaceae</taxon>
        <taxon>Cannabis</taxon>
    </lineage>
</organism>
<evidence type="ECO:0000256" key="4">
    <source>
        <dbReference type="ARBA" id="ARBA00022741"/>
    </source>
</evidence>
<keyword evidence="12" id="KW-1185">Reference proteome</keyword>
<dbReference type="GO" id="GO:0005524">
    <property type="term" value="F:ATP binding"/>
    <property type="evidence" value="ECO:0007669"/>
    <property type="project" value="UniProtKB-KW"/>
</dbReference>
<dbReference type="SUPFAM" id="SSF56112">
    <property type="entry name" value="Protein kinase-like (PK-like)"/>
    <property type="match status" value="2"/>
</dbReference>
<reference evidence="11 12" key="1">
    <citation type="journal article" date="2020" name="bioRxiv">
        <title>Sequence and annotation of 42 cannabis genomes reveals extensive copy number variation in cannabinoid synthesis and pathogen resistance genes.</title>
        <authorList>
            <person name="Mckernan K.J."/>
            <person name="Helbert Y."/>
            <person name="Kane L.T."/>
            <person name="Ebling H."/>
            <person name="Zhang L."/>
            <person name="Liu B."/>
            <person name="Eaton Z."/>
            <person name="Mclaughlin S."/>
            <person name="Kingan S."/>
            <person name="Baybayan P."/>
            <person name="Concepcion G."/>
            <person name="Jordan M."/>
            <person name="Riva A."/>
            <person name="Barbazuk W."/>
            <person name="Harkins T."/>
        </authorList>
    </citation>
    <scope>NUCLEOTIDE SEQUENCE [LARGE SCALE GENOMIC DNA]</scope>
    <source>
        <strain evidence="12">cv. Jamaican Lion 4</strain>
        <tissue evidence="11">Leaf</tissue>
    </source>
</reference>
<feature type="region of interest" description="Disordered" evidence="9">
    <location>
        <begin position="16"/>
        <end position="41"/>
    </location>
</feature>
<dbReference type="InterPro" id="IPR011009">
    <property type="entry name" value="Kinase-like_dom_sf"/>
</dbReference>
<dbReference type="GO" id="GO:0004674">
    <property type="term" value="F:protein serine/threonine kinase activity"/>
    <property type="evidence" value="ECO:0007669"/>
    <property type="project" value="UniProtKB-KW"/>
</dbReference>
<dbReference type="AlphaFoldDB" id="A0A7J6FU97"/>
<accession>A0A7J6FU97</accession>
<dbReference type="Pfam" id="PF00069">
    <property type="entry name" value="Pkinase"/>
    <property type="match status" value="2"/>
</dbReference>
<evidence type="ECO:0000256" key="7">
    <source>
        <dbReference type="ARBA" id="ARBA00047899"/>
    </source>
</evidence>
<dbReference type="PANTHER" id="PTHR45637">
    <property type="entry name" value="FLIPPASE KINASE 1-RELATED"/>
    <property type="match status" value="1"/>
</dbReference>
<dbReference type="Proteomes" id="UP000583929">
    <property type="component" value="Unassembled WGS sequence"/>
</dbReference>
<evidence type="ECO:0000256" key="1">
    <source>
        <dbReference type="ARBA" id="ARBA00012513"/>
    </source>
</evidence>
<dbReference type="EC" id="2.7.11.1" evidence="1"/>
<comment type="caution">
    <text evidence="11">The sequence shown here is derived from an EMBL/GenBank/DDBJ whole genome shotgun (WGS) entry which is preliminary data.</text>
</comment>
<dbReference type="FunFam" id="3.30.200.20:FF:000032">
    <property type="entry name" value="Serine/threonine-protein kinase D6PK-like"/>
    <property type="match status" value="1"/>
</dbReference>
<dbReference type="FunFam" id="1.10.510.10:FF:000020">
    <property type="entry name" value="serine/threonine-protein kinase D6PK-like"/>
    <property type="match status" value="1"/>
</dbReference>
<gene>
    <name evidence="11" type="ORF">G4B88_007292</name>
</gene>
<name>A0A7J6FU97_CANSA</name>
<comment type="catalytic activity">
    <reaction evidence="7">
        <text>L-threonyl-[protein] + ATP = O-phospho-L-threonyl-[protein] + ADP + H(+)</text>
        <dbReference type="Rhea" id="RHEA:46608"/>
        <dbReference type="Rhea" id="RHEA-COMP:11060"/>
        <dbReference type="Rhea" id="RHEA-COMP:11605"/>
        <dbReference type="ChEBI" id="CHEBI:15378"/>
        <dbReference type="ChEBI" id="CHEBI:30013"/>
        <dbReference type="ChEBI" id="CHEBI:30616"/>
        <dbReference type="ChEBI" id="CHEBI:61977"/>
        <dbReference type="ChEBI" id="CHEBI:456216"/>
        <dbReference type="EC" id="2.7.11.1"/>
    </reaction>
</comment>
<sequence>MDSVLVDGVHSLSLGNNLPTTSGTHHHHPSRIPSPSLSSDGGASSIYYSPAQSYGKKPMYCPNGSVVIQSDSYKAMQDNLKHQETPVMVKHGAAANKGIDKSAGPSTQKNVSKVEDKCCTKHLTGEENCDSSCLVESETFGLIPCKESVGQMNCQSTPQPTVTSYASPQSSLYSATVYSEAKESFTNTEASECTSSIEKIGEGCEMKNSCEFNESRKTSICRGSTGSDVSDESSTSSLSTSMFKPHMANDTRWDAIQAIRSRHGMLGLNHFKLHRKLGCGDIGSVYLSELSGTRTFFAMKVMDKTDLGSRKKLPRAQTEREILQSLDHPFLPTLYTHFETEKFSCLVMEFCPGGDLHNLRQRQPGKFFSEHAASSGYCAQPSCIEPTCVMQPDCIQPACFAPRFLSRKPKKDKKTKPKTEVHHQVSPLPELIAEPTSARSMSFVGTHEYLAPEIIKGEGHGSAVDWWTFGIFLYELLFGKTPFKGAGNRATLFNVVGQPLRFPESPSVSFAARDLIRGLLVKEPQHRLAYRRGATEIKQHPFFQSVNWALIRCTSPPDVPKPYTMDVPRNEVPKIPTNGKDPGVDVKPSGNYFEIDFF</sequence>
<dbReference type="PROSITE" id="PS50011">
    <property type="entry name" value="PROTEIN_KINASE_DOM"/>
    <property type="match status" value="1"/>
</dbReference>
<evidence type="ECO:0000313" key="12">
    <source>
        <dbReference type="Proteomes" id="UP000583929"/>
    </source>
</evidence>
<feature type="compositionally biased region" description="Low complexity" evidence="9">
    <location>
        <begin position="31"/>
        <end position="41"/>
    </location>
</feature>
<dbReference type="EMBL" id="JAATIQ010000180">
    <property type="protein sequence ID" value="KAF4373279.1"/>
    <property type="molecule type" value="Genomic_DNA"/>
</dbReference>
<evidence type="ECO:0000313" key="11">
    <source>
        <dbReference type="EMBL" id="KAF4373279.1"/>
    </source>
</evidence>
<feature type="compositionally biased region" description="Low complexity" evidence="9">
    <location>
        <begin position="223"/>
        <end position="241"/>
    </location>
</feature>
<evidence type="ECO:0000256" key="2">
    <source>
        <dbReference type="ARBA" id="ARBA00022527"/>
    </source>
</evidence>
<keyword evidence="6" id="KW-0067">ATP-binding</keyword>
<comment type="catalytic activity">
    <reaction evidence="8">
        <text>L-seryl-[protein] + ATP = O-phospho-L-seryl-[protein] + ADP + H(+)</text>
        <dbReference type="Rhea" id="RHEA:17989"/>
        <dbReference type="Rhea" id="RHEA-COMP:9863"/>
        <dbReference type="Rhea" id="RHEA-COMP:11604"/>
        <dbReference type="ChEBI" id="CHEBI:15378"/>
        <dbReference type="ChEBI" id="CHEBI:29999"/>
        <dbReference type="ChEBI" id="CHEBI:30616"/>
        <dbReference type="ChEBI" id="CHEBI:83421"/>
        <dbReference type="ChEBI" id="CHEBI:456216"/>
        <dbReference type="EC" id="2.7.11.1"/>
    </reaction>
</comment>
<protein>
    <recommendedName>
        <fullName evidence="1">non-specific serine/threonine protein kinase</fullName>
        <ecNumber evidence="1">2.7.11.1</ecNumber>
    </recommendedName>
</protein>
<proteinExistence type="predicted"/>
<evidence type="ECO:0000256" key="6">
    <source>
        <dbReference type="ARBA" id="ARBA00022840"/>
    </source>
</evidence>
<evidence type="ECO:0000259" key="10">
    <source>
        <dbReference type="PROSITE" id="PS50011"/>
    </source>
</evidence>
<dbReference type="Gene3D" id="1.10.510.10">
    <property type="entry name" value="Transferase(Phosphotransferase) domain 1"/>
    <property type="match status" value="1"/>
</dbReference>
<keyword evidence="3" id="KW-0808">Transferase</keyword>
<keyword evidence="5" id="KW-0418">Kinase</keyword>
<evidence type="ECO:0000256" key="8">
    <source>
        <dbReference type="ARBA" id="ARBA00048679"/>
    </source>
</evidence>
<feature type="region of interest" description="Disordered" evidence="9">
    <location>
        <begin position="219"/>
        <end position="241"/>
    </location>
</feature>
<evidence type="ECO:0000256" key="5">
    <source>
        <dbReference type="ARBA" id="ARBA00022777"/>
    </source>
</evidence>
<keyword evidence="4" id="KW-0547">Nucleotide-binding</keyword>
<feature type="region of interest" description="Disordered" evidence="9">
    <location>
        <begin position="562"/>
        <end position="583"/>
    </location>
</feature>
<feature type="domain" description="Protein kinase" evidence="10">
    <location>
        <begin position="271"/>
        <end position="543"/>
    </location>
</feature>
<evidence type="ECO:0000256" key="9">
    <source>
        <dbReference type="SAM" id="MobiDB-lite"/>
    </source>
</evidence>
<evidence type="ECO:0000256" key="3">
    <source>
        <dbReference type="ARBA" id="ARBA00022679"/>
    </source>
</evidence>
<dbReference type="Gene3D" id="3.30.200.20">
    <property type="entry name" value="Phosphorylase Kinase, domain 1"/>
    <property type="match status" value="1"/>
</dbReference>